<evidence type="ECO:0000313" key="3">
    <source>
        <dbReference type="EMBL" id="KAF9877614.1"/>
    </source>
</evidence>
<dbReference type="Proteomes" id="UP000781932">
    <property type="component" value="Unassembled WGS sequence"/>
</dbReference>
<proteinExistence type="predicted"/>
<name>A0A9P6I7X9_9PEZI</name>
<feature type="domain" description="DUF7907" evidence="2">
    <location>
        <begin position="28"/>
        <end position="177"/>
    </location>
</feature>
<organism evidence="3 4">
    <name type="scientific">Colletotrichum karsti</name>
    <dbReference type="NCBI Taxonomy" id="1095194"/>
    <lineage>
        <taxon>Eukaryota</taxon>
        <taxon>Fungi</taxon>
        <taxon>Dikarya</taxon>
        <taxon>Ascomycota</taxon>
        <taxon>Pezizomycotina</taxon>
        <taxon>Sordariomycetes</taxon>
        <taxon>Hypocreomycetidae</taxon>
        <taxon>Glomerellales</taxon>
        <taxon>Glomerellaceae</taxon>
        <taxon>Colletotrichum</taxon>
        <taxon>Colletotrichum boninense species complex</taxon>
    </lineage>
</organism>
<evidence type="ECO:0000313" key="4">
    <source>
        <dbReference type="Proteomes" id="UP000781932"/>
    </source>
</evidence>
<evidence type="ECO:0000259" key="2">
    <source>
        <dbReference type="Pfam" id="PF25484"/>
    </source>
</evidence>
<dbReference type="OrthoDB" id="3518533at2759"/>
<dbReference type="GeneID" id="62160542"/>
<feature type="signal peptide" evidence="1">
    <location>
        <begin position="1"/>
        <end position="16"/>
    </location>
</feature>
<feature type="chain" id="PRO_5040261244" description="DUF7907 domain-containing protein" evidence="1">
    <location>
        <begin position="17"/>
        <end position="177"/>
    </location>
</feature>
<accession>A0A9P6I7X9</accession>
<dbReference type="EMBL" id="JAATWM020000013">
    <property type="protein sequence ID" value="KAF9877614.1"/>
    <property type="molecule type" value="Genomic_DNA"/>
</dbReference>
<comment type="caution">
    <text evidence="3">The sequence shown here is derived from an EMBL/GenBank/DDBJ whole genome shotgun (WGS) entry which is preliminary data.</text>
</comment>
<reference evidence="3" key="2">
    <citation type="submission" date="2020-11" db="EMBL/GenBank/DDBJ databases">
        <title>Whole genome sequencing of Colletotrichum sp.</title>
        <authorList>
            <person name="Li H."/>
        </authorList>
    </citation>
    <scope>NUCLEOTIDE SEQUENCE</scope>
    <source>
        <strain evidence="3">CkLH20</strain>
    </source>
</reference>
<gene>
    <name evidence="3" type="ORF">CkaCkLH20_04749</name>
</gene>
<reference evidence="3" key="1">
    <citation type="submission" date="2020-03" db="EMBL/GenBank/DDBJ databases">
        <authorList>
            <person name="He L."/>
        </authorList>
    </citation>
    <scope>NUCLEOTIDE SEQUENCE</scope>
    <source>
        <strain evidence="3">CkLH20</strain>
    </source>
</reference>
<dbReference type="InterPro" id="IPR057229">
    <property type="entry name" value="DUF7907"/>
</dbReference>
<dbReference type="Pfam" id="PF25484">
    <property type="entry name" value="DUF7907"/>
    <property type="match status" value="1"/>
</dbReference>
<protein>
    <recommendedName>
        <fullName evidence="2">DUF7907 domain-containing protein</fullName>
    </recommendedName>
</protein>
<dbReference type="AlphaFoldDB" id="A0A9P6I7X9"/>
<evidence type="ECO:0000256" key="1">
    <source>
        <dbReference type="SAM" id="SignalP"/>
    </source>
</evidence>
<keyword evidence="1" id="KW-0732">Signal</keyword>
<sequence length="177" mass="18152">MQTLIKTALFASAAMAASIPIRDVTYPDAFRLSVNVTSPAYDSQPSVQGQELVYTPNAGCSANTTFAPAGQGTLFRVAGNTVGVAHYFDDESSPSAGLVITPGGTATVPSTNIVKVQCSNGTTGVSVTSSGLAYDGGSFMACSGVGYDENLPVVLSFRQAGQRAIISCAVIQLLPVY</sequence>
<keyword evidence="4" id="KW-1185">Reference proteome</keyword>
<dbReference type="RefSeq" id="XP_038747075.1">
    <property type="nucleotide sequence ID" value="XM_038887468.1"/>
</dbReference>